<dbReference type="EMBL" id="CAJOBZ010000070">
    <property type="protein sequence ID" value="CAF4946059.1"/>
    <property type="molecule type" value="Genomic_DNA"/>
</dbReference>
<evidence type="ECO:0000313" key="2">
    <source>
        <dbReference type="Proteomes" id="UP000663880"/>
    </source>
</evidence>
<organism evidence="1 2">
    <name type="scientific">Pieris macdunnoughi</name>
    <dbReference type="NCBI Taxonomy" id="345717"/>
    <lineage>
        <taxon>Eukaryota</taxon>
        <taxon>Metazoa</taxon>
        <taxon>Ecdysozoa</taxon>
        <taxon>Arthropoda</taxon>
        <taxon>Hexapoda</taxon>
        <taxon>Insecta</taxon>
        <taxon>Pterygota</taxon>
        <taxon>Neoptera</taxon>
        <taxon>Endopterygota</taxon>
        <taxon>Lepidoptera</taxon>
        <taxon>Glossata</taxon>
        <taxon>Ditrysia</taxon>
        <taxon>Papilionoidea</taxon>
        <taxon>Pieridae</taxon>
        <taxon>Pierinae</taxon>
        <taxon>Pieris</taxon>
    </lineage>
</organism>
<accession>A0A821XHX5</accession>
<reference evidence="1" key="1">
    <citation type="submission" date="2021-02" db="EMBL/GenBank/DDBJ databases">
        <authorList>
            <person name="Steward A R."/>
        </authorList>
    </citation>
    <scope>NUCLEOTIDE SEQUENCE</scope>
</reference>
<keyword evidence="2" id="KW-1185">Reference proteome</keyword>
<name>A0A821XHX5_9NEOP</name>
<protein>
    <submittedName>
        <fullName evidence="1">Uncharacterized protein</fullName>
    </submittedName>
</protein>
<proteinExistence type="predicted"/>
<evidence type="ECO:0000313" key="1">
    <source>
        <dbReference type="EMBL" id="CAF4946059.1"/>
    </source>
</evidence>
<sequence length="121" mass="13571">MTQGMVLPTNTDAHMAININGNFSISTEIETYYGISPNNNVWGQSINMPYPCFLQWGSKFDIDMTGSYEATEGVITAAFESPHLLVQHSSNVSISWLATTLDTRTYYGTLKFDVRLYRTLS</sequence>
<dbReference type="OrthoDB" id="7426251at2759"/>
<gene>
    <name evidence="1" type="ORF">PMACD_LOCUS15181</name>
</gene>
<dbReference type="AlphaFoldDB" id="A0A821XHX5"/>
<comment type="caution">
    <text evidence="1">The sequence shown here is derived from an EMBL/GenBank/DDBJ whole genome shotgun (WGS) entry which is preliminary data.</text>
</comment>
<dbReference type="Proteomes" id="UP000663880">
    <property type="component" value="Unassembled WGS sequence"/>
</dbReference>